<keyword evidence="2" id="KW-0472">Membrane</keyword>
<feature type="region of interest" description="Disordered" evidence="1">
    <location>
        <begin position="1"/>
        <end position="35"/>
    </location>
</feature>
<dbReference type="EMBL" id="JARSBN010000005">
    <property type="protein sequence ID" value="MDG4716295.1"/>
    <property type="molecule type" value="Genomic_DNA"/>
</dbReference>
<reference evidence="3 4" key="1">
    <citation type="submission" date="2023-03" db="EMBL/GenBank/DDBJ databases">
        <title>Strain YYF002 represents a novel species in the genus Winogradskyella isolated from seawater.</title>
        <authorList>
            <person name="Fu Z.-Y."/>
        </authorList>
    </citation>
    <scope>NUCLEOTIDE SEQUENCE [LARGE SCALE GENOMIC DNA]</scope>
    <source>
        <strain evidence="3 4">YYF002</strain>
    </source>
</reference>
<dbReference type="Proteomes" id="UP001529085">
    <property type="component" value="Unassembled WGS sequence"/>
</dbReference>
<name>A0ABT6G2T6_9FLAO</name>
<sequence>MFHQRKNKKFSYKPRFQDSETDNHRKESKDDLERKWSEIKGNTKRKSNKLFSLPSLIIILIALFVLMYVLEGYIK</sequence>
<dbReference type="RefSeq" id="WP_278005744.1">
    <property type="nucleotide sequence ID" value="NZ_JARSBN010000005.1"/>
</dbReference>
<feature type="compositionally biased region" description="Basic residues" evidence="1">
    <location>
        <begin position="1"/>
        <end position="12"/>
    </location>
</feature>
<keyword evidence="2" id="KW-1133">Transmembrane helix</keyword>
<comment type="caution">
    <text evidence="3">The sequence shown here is derived from an EMBL/GenBank/DDBJ whole genome shotgun (WGS) entry which is preliminary data.</text>
</comment>
<evidence type="ECO:0000256" key="1">
    <source>
        <dbReference type="SAM" id="MobiDB-lite"/>
    </source>
</evidence>
<protein>
    <recommendedName>
        <fullName evidence="5">Riboflavin synthase subunit beta</fullName>
    </recommendedName>
</protein>
<evidence type="ECO:0000256" key="2">
    <source>
        <dbReference type="SAM" id="Phobius"/>
    </source>
</evidence>
<proteinExistence type="predicted"/>
<evidence type="ECO:0000313" key="4">
    <source>
        <dbReference type="Proteomes" id="UP001529085"/>
    </source>
</evidence>
<feature type="transmembrane region" description="Helical" evidence="2">
    <location>
        <begin position="50"/>
        <end position="70"/>
    </location>
</feature>
<accession>A0ABT6G2T6</accession>
<keyword evidence="2" id="KW-0812">Transmembrane</keyword>
<evidence type="ECO:0008006" key="5">
    <source>
        <dbReference type="Google" id="ProtNLM"/>
    </source>
</evidence>
<keyword evidence="4" id="KW-1185">Reference proteome</keyword>
<feature type="compositionally biased region" description="Basic and acidic residues" evidence="1">
    <location>
        <begin position="15"/>
        <end position="35"/>
    </location>
</feature>
<evidence type="ECO:0000313" key="3">
    <source>
        <dbReference type="EMBL" id="MDG4716295.1"/>
    </source>
</evidence>
<gene>
    <name evidence="3" type="ORF">P7122_10450</name>
</gene>
<organism evidence="3 4">
    <name type="scientific">Winogradskyella marincola</name>
    <dbReference type="NCBI Taxonomy" id="3037795"/>
    <lineage>
        <taxon>Bacteria</taxon>
        <taxon>Pseudomonadati</taxon>
        <taxon>Bacteroidota</taxon>
        <taxon>Flavobacteriia</taxon>
        <taxon>Flavobacteriales</taxon>
        <taxon>Flavobacteriaceae</taxon>
        <taxon>Winogradskyella</taxon>
    </lineage>
</organism>